<keyword evidence="1" id="KW-0472">Membrane</keyword>
<gene>
    <name evidence="2" type="ORF">UFOPK2761_02637</name>
</gene>
<protein>
    <submittedName>
        <fullName evidence="2">Unannotated protein</fullName>
    </submittedName>
</protein>
<feature type="transmembrane region" description="Helical" evidence="1">
    <location>
        <begin position="86"/>
        <end position="107"/>
    </location>
</feature>
<dbReference type="EMBL" id="CAEZYQ010000024">
    <property type="protein sequence ID" value="CAB4761183.1"/>
    <property type="molecule type" value="Genomic_DNA"/>
</dbReference>
<accession>A0A6J6UR23</accession>
<dbReference type="InterPro" id="IPR009937">
    <property type="entry name" value="Phage_holin_3_6"/>
</dbReference>
<evidence type="ECO:0000313" key="2">
    <source>
        <dbReference type="EMBL" id="CAB4761183.1"/>
    </source>
</evidence>
<proteinExistence type="predicted"/>
<dbReference type="AlphaFoldDB" id="A0A6J6UR23"/>
<reference evidence="2" key="1">
    <citation type="submission" date="2020-05" db="EMBL/GenBank/DDBJ databases">
        <authorList>
            <person name="Chiriac C."/>
            <person name="Salcher M."/>
            <person name="Ghai R."/>
            <person name="Kavagutti S V."/>
        </authorList>
    </citation>
    <scope>NUCLEOTIDE SEQUENCE</scope>
</reference>
<keyword evidence="1" id="KW-1133">Transmembrane helix</keyword>
<name>A0A6J6UR23_9ZZZZ</name>
<feature type="transmembrane region" description="Helical" evidence="1">
    <location>
        <begin position="45"/>
        <end position="74"/>
    </location>
</feature>
<keyword evidence="1" id="KW-0812">Transmembrane</keyword>
<evidence type="ECO:0000256" key="1">
    <source>
        <dbReference type="SAM" id="Phobius"/>
    </source>
</evidence>
<dbReference type="Pfam" id="PF07332">
    <property type="entry name" value="Phage_holin_3_6"/>
    <property type="match status" value="1"/>
</dbReference>
<sequence length="134" mass="14296">MAIEEVKETDPTIGRLVADASRDISTLISKEIELAKSELKISAKFGGVGVGLFAAAAFIAVLAIIMLSVALAYFIHWNGSGLDLHWAFLIVFGLYLLLAGGMVFAGVRSVKKVKAPERAIKQGKEIPRALKGQA</sequence>
<organism evidence="2">
    <name type="scientific">freshwater metagenome</name>
    <dbReference type="NCBI Taxonomy" id="449393"/>
    <lineage>
        <taxon>unclassified sequences</taxon>
        <taxon>metagenomes</taxon>
        <taxon>ecological metagenomes</taxon>
    </lineage>
</organism>